<comment type="subcellular location">
    <subcellularLocation>
        <location evidence="5">Cell membrane</location>
        <topology evidence="5">Peripheral membrane protein</topology>
        <orientation evidence="5">Cytoplasmic side</orientation>
    </subcellularLocation>
    <text evidence="5">Localizes to the Z ring in an FtsZ-dependent manner. Targeted to the membrane through a conserved C-terminal amphipathic helix.</text>
</comment>
<dbReference type="GO" id="GO:0009898">
    <property type="term" value="C:cytoplasmic side of plasma membrane"/>
    <property type="evidence" value="ECO:0007669"/>
    <property type="project" value="UniProtKB-UniRule"/>
</dbReference>
<comment type="function">
    <text evidence="5 6">Cell division protein that is involved in the assembly of the Z ring. May serve as a membrane anchor for the Z ring.</text>
</comment>
<dbReference type="Gene3D" id="3.30.1490.110">
    <property type="match status" value="1"/>
</dbReference>
<organism evidence="8 9">
    <name type="scientific">Candidatus Mycosynbacter amalyticus</name>
    <dbReference type="NCBI Taxonomy" id="2665156"/>
    <lineage>
        <taxon>Bacteria</taxon>
        <taxon>Candidatus Saccharimonadota</taxon>
        <taxon>Candidatus Saccharimonadota incertae sedis</taxon>
        <taxon>Candidatus Mycosynbacter</taxon>
    </lineage>
</organism>
<sequence length="415" mass="43782">MQDTSKYAVGIDIGTNKIRCVVGHVDVSTGAPTVVGVGEVSNSGMRKGVVVNLAGPSKAIDDALGEAERMSGYQVNAATLSINGSHILSTKADGMIAIGMAGQEVTEADIIRLEDVATTGKVPANREILELVPFSYRLDGQDGIKDPVGMTGTRLEINANVVSALAPHVVNLQKTAEQAQVVPHALIPSAVAASRAVLTEQQLENGVAVIDFGGATTSIAIYEEGDLQYTAVIPVGSNNITNDLAIGLKTDPEVAELVKLQHVTAVSGRDSKKVSVKYEKETHEFATSEIDEIVEARLEELFEDINAELKKAGRKGKLPNGVVLVGGGAQLKGLVDYTKQSLELAARIGKPKGFGGVAEQLESPAFATAVGLMFSDMENVENPSLHKSSDKTHRAKQGVSQAKGFVSKFLDRFRA</sequence>
<dbReference type="PANTHER" id="PTHR32432">
    <property type="entry name" value="CELL DIVISION PROTEIN FTSA-RELATED"/>
    <property type="match status" value="1"/>
</dbReference>
<dbReference type="PANTHER" id="PTHR32432:SF4">
    <property type="entry name" value="CELL DIVISION PROTEIN FTSA"/>
    <property type="match status" value="1"/>
</dbReference>
<dbReference type="InterPro" id="IPR050696">
    <property type="entry name" value="FtsA/MreB"/>
</dbReference>
<dbReference type="InterPro" id="IPR043129">
    <property type="entry name" value="ATPase_NBD"/>
</dbReference>
<keyword evidence="9" id="KW-1185">Reference proteome</keyword>
<dbReference type="KEGG" id="mama:GII36_01330"/>
<dbReference type="HAMAP" id="MF_02033">
    <property type="entry name" value="FtsA"/>
    <property type="match status" value="1"/>
</dbReference>
<evidence type="ECO:0000256" key="4">
    <source>
        <dbReference type="ARBA" id="ARBA00023306"/>
    </source>
</evidence>
<evidence type="ECO:0000256" key="5">
    <source>
        <dbReference type="HAMAP-Rule" id="MF_02033"/>
    </source>
</evidence>
<dbReference type="EMBL" id="CP045921">
    <property type="protein sequence ID" value="QHN42489.1"/>
    <property type="molecule type" value="Genomic_DNA"/>
</dbReference>
<name>A0A857MMI4_9BACT</name>
<dbReference type="InterPro" id="IPR020823">
    <property type="entry name" value="Cell_div_FtsA"/>
</dbReference>
<dbReference type="Proteomes" id="UP001059824">
    <property type="component" value="Chromosome"/>
</dbReference>
<evidence type="ECO:0000256" key="2">
    <source>
        <dbReference type="ARBA" id="ARBA00022618"/>
    </source>
</evidence>
<evidence type="ECO:0000256" key="6">
    <source>
        <dbReference type="PIRNR" id="PIRNR003101"/>
    </source>
</evidence>
<keyword evidence="1 5" id="KW-1003">Cell membrane</keyword>
<dbReference type="Gene3D" id="3.30.420.40">
    <property type="match status" value="1"/>
</dbReference>
<gene>
    <name evidence="5 8" type="primary">ftsA</name>
    <name evidence="8" type="ORF">GII36_01330</name>
</gene>
<keyword evidence="3 5" id="KW-0472">Membrane</keyword>
<dbReference type="PIRSF" id="PIRSF003101">
    <property type="entry name" value="FtsA"/>
    <property type="match status" value="1"/>
</dbReference>
<dbReference type="CDD" id="cd24048">
    <property type="entry name" value="ASKHA_NBD_FtsA"/>
    <property type="match status" value="1"/>
</dbReference>
<dbReference type="InterPro" id="IPR003494">
    <property type="entry name" value="SHS2_FtsA"/>
</dbReference>
<keyword evidence="2 5" id="KW-0132">Cell division</keyword>
<dbReference type="Pfam" id="PF14450">
    <property type="entry name" value="FtsA"/>
    <property type="match status" value="1"/>
</dbReference>
<reference evidence="8" key="1">
    <citation type="journal article" date="2021" name="Nat. Microbiol.">
        <title>Cocultivation of an ultrasmall environmental parasitic bacterium with lytic ability against bacteria associated with wastewater foams.</title>
        <authorList>
            <person name="Batinovic S."/>
            <person name="Rose J.J.A."/>
            <person name="Ratcliffe J."/>
            <person name="Seviour R.J."/>
            <person name="Petrovski S."/>
        </authorList>
    </citation>
    <scope>NUCLEOTIDE SEQUENCE</scope>
    <source>
        <strain evidence="8">JR1</strain>
    </source>
</reference>
<comment type="subunit">
    <text evidence="5">Self-interacts. Interacts with FtsZ.</text>
</comment>
<evidence type="ECO:0000313" key="8">
    <source>
        <dbReference type="EMBL" id="QHN42489.1"/>
    </source>
</evidence>
<accession>A0A857MMI4</accession>
<evidence type="ECO:0000313" key="9">
    <source>
        <dbReference type="Proteomes" id="UP001059824"/>
    </source>
</evidence>
<evidence type="ECO:0000256" key="1">
    <source>
        <dbReference type="ARBA" id="ARBA00022475"/>
    </source>
</evidence>
<evidence type="ECO:0000259" key="7">
    <source>
        <dbReference type="SMART" id="SM00842"/>
    </source>
</evidence>
<dbReference type="GO" id="GO:0032153">
    <property type="term" value="C:cell division site"/>
    <property type="evidence" value="ECO:0007669"/>
    <property type="project" value="UniProtKB-UniRule"/>
</dbReference>
<feature type="domain" description="SHS2" evidence="7">
    <location>
        <begin position="8"/>
        <end position="197"/>
    </location>
</feature>
<dbReference type="AlphaFoldDB" id="A0A857MMI4"/>
<dbReference type="SMART" id="SM00842">
    <property type="entry name" value="FtsA"/>
    <property type="match status" value="1"/>
</dbReference>
<dbReference type="NCBIfam" id="TIGR01174">
    <property type="entry name" value="ftsA"/>
    <property type="match status" value="1"/>
</dbReference>
<dbReference type="Pfam" id="PF02491">
    <property type="entry name" value="SHS2_FTSA"/>
    <property type="match status" value="1"/>
</dbReference>
<keyword evidence="4 5" id="KW-0131">Cell cycle</keyword>
<evidence type="ECO:0000256" key="3">
    <source>
        <dbReference type="ARBA" id="ARBA00023136"/>
    </source>
</evidence>
<dbReference type="RefSeq" id="WP_260763850.1">
    <property type="nucleotide sequence ID" value="NZ_CP045921.1"/>
</dbReference>
<dbReference type="GO" id="GO:0043093">
    <property type="term" value="P:FtsZ-dependent cytokinesis"/>
    <property type="evidence" value="ECO:0007669"/>
    <property type="project" value="UniProtKB-UniRule"/>
</dbReference>
<protein>
    <recommendedName>
        <fullName evidence="5 6">Cell division protein FtsA</fullName>
    </recommendedName>
</protein>
<comment type="similarity">
    <text evidence="5 6">Belongs to the FtsA/MreB family.</text>
</comment>
<dbReference type="SUPFAM" id="SSF53067">
    <property type="entry name" value="Actin-like ATPase domain"/>
    <property type="match status" value="2"/>
</dbReference>
<proteinExistence type="inferred from homology"/>